<evidence type="ECO:0000313" key="2">
    <source>
        <dbReference type="Proteomes" id="UP001156666"/>
    </source>
</evidence>
<dbReference type="Proteomes" id="UP001156666">
    <property type="component" value="Unassembled WGS sequence"/>
</dbReference>
<proteinExistence type="predicted"/>
<reference evidence="1" key="1">
    <citation type="journal article" date="2014" name="Int. J. Syst. Evol. Microbiol.">
        <title>Complete genome sequence of Corynebacterium casei LMG S-19264T (=DSM 44701T), isolated from a smear-ripened cheese.</title>
        <authorList>
            <consortium name="US DOE Joint Genome Institute (JGI-PGF)"/>
            <person name="Walter F."/>
            <person name="Albersmeier A."/>
            <person name="Kalinowski J."/>
            <person name="Ruckert C."/>
        </authorList>
    </citation>
    <scope>NUCLEOTIDE SEQUENCE</scope>
    <source>
        <strain evidence="1">NBRC 108769</strain>
    </source>
</reference>
<accession>A0AA37WHF2</accession>
<dbReference type="RefSeq" id="WP_235292051.1">
    <property type="nucleotide sequence ID" value="NZ_BSOH01000027.1"/>
</dbReference>
<dbReference type="InterPro" id="IPR011050">
    <property type="entry name" value="Pectin_lyase_fold/virulence"/>
</dbReference>
<reference evidence="1" key="2">
    <citation type="submission" date="2023-01" db="EMBL/GenBank/DDBJ databases">
        <title>Draft genome sequence of Portibacter lacus strain NBRC 108769.</title>
        <authorList>
            <person name="Sun Q."/>
            <person name="Mori K."/>
        </authorList>
    </citation>
    <scope>NUCLEOTIDE SEQUENCE</scope>
    <source>
        <strain evidence="1">NBRC 108769</strain>
    </source>
</reference>
<evidence type="ECO:0000313" key="1">
    <source>
        <dbReference type="EMBL" id="GLR19244.1"/>
    </source>
</evidence>
<dbReference type="AlphaFoldDB" id="A0AA37WHF2"/>
<keyword evidence="2" id="KW-1185">Reference proteome</keyword>
<dbReference type="EMBL" id="BSOH01000027">
    <property type="protein sequence ID" value="GLR19244.1"/>
    <property type="molecule type" value="Genomic_DNA"/>
</dbReference>
<dbReference type="SUPFAM" id="SSF51126">
    <property type="entry name" value="Pectin lyase-like"/>
    <property type="match status" value="1"/>
</dbReference>
<evidence type="ECO:0008006" key="3">
    <source>
        <dbReference type="Google" id="ProtNLM"/>
    </source>
</evidence>
<protein>
    <recommendedName>
        <fullName evidence="3">Right-handed parallel beta-helix repeat-containing protein</fullName>
    </recommendedName>
</protein>
<sequence>MKEISVYVIGTLAAMLFVLGSCRYQESYYDKDDAMVTFSKDTLRFDTVFTTVGSATRSFKIRNPYNDVLNLSRVSLEKGSSSFFRLNVNGVGGLDVENIEIPAKDSIYVFAEVTIDPDMDLSVSPFIIDEKVNIEVNGSKQVVVLEAWGQNANYIPNNTAKGKFALLSCDLGTEIWDDPKPYVIYGILLIDSCTLELPADCKVYVHGGIAFTEDFASYNDGRIIVLKDGSLVTKGSPEQPVIIQGDRLEEYYREDQAQWTGIQIFPESRGNDFKHTIIKDGITGLSIDSFANANLDGVQIYNHASRALVSFHVNELNIKNSLFHSAQTETVLLKYGGNINIDYSTIAGYGDMNAALYVDNFRCTEEVFCGPILVNPVNLKVRNTVISGNGTDELALVDGTFGEVPGTMNFAMENCALTIDSLLNNNNYPNFFDSCPGCFTISLGENLFADLDESDFHLDTLSQLENRAIPILGIQEDIEGNMRDALTPDVGCYEYQFL</sequence>
<organism evidence="1 2">
    <name type="scientific">Portibacter lacus</name>
    <dbReference type="NCBI Taxonomy" id="1099794"/>
    <lineage>
        <taxon>Bacteria</taxon>
        <taxon>Pseudomonadati</taxon>
        <taxon>Bacteroidota</taxon>
        <taxon>Saprospiria</taxon>
        <taxon>Saprospirales</taxon>
        <taxon>Haliscomenobacteraceae</taxon>
        <taxon>Portibacter</taxon>
    </lineage>
</organism>
<dbReference type="PROSITE" id="PS51257">
    <property type="entry name" value="PROKAR_LIPOPROTEIN"/>
    <property type="match status" value="1"/>
</dbReference>
<comment type="caution">
    <text evidence="1">The sequence shown here is derived from an EMBL/GenBank/DDBJ whole genome shotgun (WGS) entry which is preliminary data.</text>
</comment>
<gene>
    <name evidence="1" type="ORF">GCM10007940_38600</name>
</gene>
<name>A0AA37WHF2_9BACT</name>